<dbReference type="InParanoid" id="A0A317XIE8"/>
<dbReference type="GO" id="GO:0016020">
    <property type="term" value="C:membrane"/>
    <property type="evidence" value="ECO:0007669"/>
    <property type="project" value="UniProtKB-SubCell"/>
</dbReference>
<keyword evidence="3 7" id="KW-0812">Transmembrane</keyword>
<dbReference type="EMBL" id="KZ819204">
    <property type="protein sequence ID" value="PWY97587.1"/>
    <property type="molecule type" value="Genomic_DNA"/>
</dbReference>
<dbReference type="PANTHER" id="PTHR43731:SF14">
    <property type="entry name" value="PRESENILIN-ASSOCIATED RHOMBOID-LIKE PROTEIN, MITOCHONDRIAL"/>
    <property type="match status" value="1"/>
</dbReference>
<evidence type="ECO:0000259" key="8">
    <source>
        <dbReference type="Pfam" id="PF01694"/>
    </source>
</evidence>
<evidence type="ECO:0000256" key="1">
    <source>
        <dbReference type="ARBA" id="ARBA00004141"/>
    </source>
</evidence>
<dbReference type="OrthoDB" id="418595at2759"/>
<dbReference type="SUPFAM" id="SSF144091">
    <property type="entry name" value="Rhomboid-like"/>
    <property type="match status" value="1"/>
</dbReference>
<dbReference type="Gene3D" id="1.20.1540.10">
    <property type="entry name" value="Rhomboid-like"/>
    <property type="match status" value="1"/>
</dbReference>
<accession>A0A317XIE8</accession>
<evidence type="ECO:0000256" key="3">
    <source>
        <dbReference type="ARBA" id="ARBA00022692"/>
    </source>
</evidence>
<dbReference type="InterPro" id="IPR050925">
    <property type="entry name" value="Rhomboid_protease_S54"/>
</dbReference>
<protein>
    <submittedName>
        <fullName evidence="10">Rhomboid-domain-containing protein</fullName>
    </submittedName>
</protein>
<evidence type="ECO:0000256" key="5">
    <source>
        <dbReference type="ARBA" id="ARBA00022989"/>
    </source>
</evidence>
<dbReference type="InterPro" id="IPR035952">
    <property type="entry name" value="Rhomboid-like_sf"/>
</dbReference>
<evidence type="ECO:0000256" key="4">
    <source>
        <dbReference type="ARBA" id="ARBA00022801"/>
    </source>
</evidence>
<organism evidence="10 11">
    <name type="scientific">Testicularia cyperi</name>
    <dbReference type="NCBI Taxonomy" id="1882483"/>
    <lineage>
        <taxon>Eukaryota</taxon>
        <taxon>Fungi</taxon>
        <taxon>Dikarya</taxon>
        <taxon>Basidiomycota</taxon>
        <taxon>Ustilaginomycotina</taxon>
        <taxon>Ustilaginomycetes</taxon>
        <taxon>Ustilaginales</taxon>
        <taxon>Anthracoideaceae</taxon>
        <taxon>Testicularia</taxon>
    </lineage>
</organism>
<dbReference type="FunCoup" id="A0A317XIE8">
    <property type="interactions" value="291"/>
</dbReference>
<evidence type="ECO:0000256" key="2">
    <source>
        <dbReference type="ARBA" id="ARBA00009045"/>
    </source>
</evidence>
<feature type="transmembrane region" description="Helical" evidence="7">
    <location>
        <begin position="12"/>
        <end position="31"/>
    </location>
</feature>
<dbReference type="AlphaFoldDB" id="A0A317XIE8"/>
<feature type="transmembrane region" description="Helical" evidence="7">
    <location>
        <begin position="103"/>
        <end position="120"/>
    </location>
</feature>
<proteinExistence type="inferred from homology"/>
<reference evidence="10 11" key="1">
    <citation type="journal article" date="2018" name="Mol. Biol. Evol.">
        <title>Broad Genomic Sampling Reveals a Smut Pathogenic Ancestry of the Fungal Clade Ustilaginomycotina.</title>
        <authorList>
            <person name="Kijpornyongpan T."/>
            <person name="Mondo S.J."/>
            <person name="Barry K."/>
            <person name="Sandor L."/>
            <person name="Lee J."/>
            <person name="Lipzen A."/>
            <person name="Pangilinan J."/>
            <person name="LaButti K."/>
            <person name="Hainaut M."/>
            <person name="Henrissat B."/>
            <person name="Grigoriev I.V."/>
            <person name="Spatafora J.W."/>
            <person name="Aime M.C."/>
        </authorList>
    </citation>
    <scope>NUCLEOTIDE SEQUENCE [LARGE SCALE GENOMIC DNA]</scope>
    <source>
        <strain evidence="10 11">MCA 3645</strain>
    </source>
</reference>
<evidence type="ECO:0000313" key="11">
    <source>
        <dbReference type="Proteomes" id="UP000246740"/>
    </source>
</evidence>
<dbReference type="STRING" id="1882483.A0A317XIE8"/>
<keyword evidence="6 7" id="KW-0472">Membrane</keyword>
<feature type="transmembrane region" description="Helical" evidence="7">
    <location>
        <begin position="192"/>
        <end position="210"/>
    </location>
</feature>
<evidence type="ECO:0000313" key="10">
    <source>
        <dbReference type="EMBL" id="PWY97587.1"/>
    </source>
</evidence>
<keyword evidence="11" id="KW-1185">Reference proteome</keyword>
<evidence type="ECO:0000256" key="6">
    <source>
        <dbReference type="ARBA" id="ARBA00023136"/>
    </source>
</evidence>
<comment type="similarity">
    <text evidence="2">Belongs to the peptidase S54 family.</text>
</comment>
<evidence type="ECO:0000313" key="9">
    <source>
        <dbReference type="EMBL" id="PWY97453.1"/>
    </source>
</evidence>
<dbReference type="GO" id="GO:0006465">
    <property type="term" value="P:signal peptide processing"/>
    <property type="evidence" value="ECO:0007669"/>
    <property type="project" value="TreeGrafter"/>
</dbReference>
<keyword evidence="4" id="KW-0378">Hydrolase</keyword>
<dbReference type="Pfam" id="PF01694">
    <property type="entry name" value="Rhomboid"/>
    <property type="match status" value="1"/>
</dbReference>
<sequence length="215" mass="23762">MDAKLAKYPDSTFIYALFLINAVIFLVMLYADQSFKKYADPRLAITMYKHFMCSMQNLQEGRWWTLLTSSLAHRDPMHILFNMVTLGFMAPPVLALTGPSTFLALYFGGSLVSNVVSLLAKTLLHDGQHARVPSMGASGSIYALMTTFACVHPHATFLIFFVLPAPAWAVVGGIFAYDAFRSFAEPGIRTDTAGHVGGILTGLLFWRFGLRGIRI</sequence>
<dbReference type="InterPro" id="IPR022764">
    <property type="entry name" value="Peptidase_S54_rhomboid_dom"/>
</dbReference>
<dbReference type="EMBL" id="KZ819207">
    <property type="protein sequence ID" value="PWY97453.1"/>
    <property type="molecule type" value="Genomic_DNA"/>
</dbReference>
<name>A0A317XIE8_9BASI</name>
<evidence type="ECO:0000256" key="7">
    <source>
        <dbReference type="SAM" id="Phobius"/>
    </source>
</evidence>
<dbReference type="Proteomes" id="UP000246740">
    <property type="component" value="Unassembled WGS sequence"/>
</dbReference>
<dbReference type="PANTHER" id="PTHR43731">
    <property type="entry name" value="RHOMBOID PROTEASE"/>
    <property type="match status" value="1"/>
</dbReference>
<comment type="subcellular location">
    <subcellularLocation>
        <location evidence="1">Membrane</location>
        <topology evidence="1">Multi-pass membrane protein</topology>
    </subcellularLocation>
</comment>
<dbReference type="GO" id="GO:0004252">
    <property type="term" value="F:serine-type endopeptidase activity"/>
    <property type="evidence" value="ECO:0007669"/>
    <property type="project" value="InterPro"/>
</dbReference>
<keyword evidence="5 7" id="KW-1133">Transmembrane helix</keyword>
<gene>
    <name evidence="10" type="ORF">BCV70DRAFT_166552</name>
    <name evidence="9" type="ORF">BCV70DRAFT_166907</name>
</gene>
<feature type="domain" description="Peptidase S54 rhomboid" evidence="8">
    <location>
        <begin position="61"/>
        <end position="206"/>
    </location>
</feature>